<comment type="subcellular location">
    <subcellularLocation>
        <location evidence="7">Cell membrane</location>
        <topology evidence="7">Peripheral membrane protein</topology>
    </subcellularLocation>
    <subcellularLocation>
        <location evidence="1">Membrane</location>
    </subcellularLocation>
</comment>
<dbReference type="GO" id="GO:0046933">
    <property type="term" value="F:proton-transporting ATP synthase activity, rotational mechanism"/>
    <property type="evidence" value="ECO:0007669"/>
    <property type="project" value="UniProtKB-UniRule"/>
</dbReference>
<keyword evidence="5 7" id="KW-0472">Membrane</keyword>
<comment type="function">
    <text evidence="7">This protein is part of the stalk that links CF(0) to CF(1). It either transmits conformational changes from CF(0) to CF(1) or is implicated in proton conduction.</text>
</comment>
<dbReference type="OrthoDB" id="9802471at2"/>
<comment type="similarity">
    <text evidence="7">Belongs to the ATPase delta chain family.</text>
</comment>
<dbReference type="InterPro" id="IPR000711">
    <property type="entry name" value="ATPase_OSCP/dsu"/>
</dbReference>
<evidence type="ECO:0000313" key="8">
    <source>
        <dbReference type="EMBL" id="SDG41281.1"/>
    </source>
</evidence>
<sequence>MQNPRLASRYAKSLVDLASEKGQLEAVNTDMLFMQQLSKTNPDVVALLRSPIVKPDKKQQILAAIFEGRTNAITAAFVKLLVAKGREGNLPEIAQEFSKQYDALKNISKVKITTAVPLDAAVLDLIKNKVQAGTDKQVKLEAAVNADLIGGFVLETDNKLFDASVLRDLNDIRKQFAENIYVPAIK</sequence>
<dbReference type="Proteomes" id="UP000199045">
    <property type="component" value="Unassembled WGS sequence"/>
</dbReference>
<evidence type="ECO:0000256" key="3">
    <source>
        <dbReference type="ARBA" id="ARBA00022781"/>
    </source>
</evidence>
<keyword evidence="7" id="KW-1003">Cell membrane</keyword>
<dbReference type="GO" id="GO:0045259">
    <property type="term" value="C:proton-transporting ATP synthase complex"/>
    <property type="evidence" value="ECO:0007669"/>
    <property type="project" value="UniProtKB-KW"/>
</dbReference>
<evidence type="ECO:0000256" key="5">
    <source>
        <dbReference type="ARBA" id="ARBA00023136"/>
    </source>
</evidence>
<dbReference type="SUPFAM" id="SSF47928">
    <property type="entry name" value="N-terminal domain of the delta subunit of the F1F0-ATP synthase"/>
    <property type="match status" value="1"/>
</dbReference>
<dbReference type="RefSeq" id="WP_089834357.1">
    <property type="nucleotide sequence ID" value="NZ_FNBN01000004.1"/>
</dbReference>
<dbReference type="EMBL" id="FNBN01000004">
    <property type="protein sequence ID" value="SDG41281.1"/>
    <property type="molecule type" value="Genomic_DNA"/>
</dbReference>
<evidence type="ECO:0000256" key="7">
    <source>
        <dbReference type="HAMAP-Rule" id="MF_01416"/>
    </source>
</evidence>
<evidence type="ECO:0000256" key="6">
    <source>
        <dbReference type="ARBA" id="ARBA00023310"/>
    </source>
</evidence>
<proteinExistence type="inferred from homology"/>
<keyword evidence="4 7" id="KW-0406">Ion transport</keyword>
<dbReference type="InterPro" id="IPR026015">
    <property type="entry name" value="ATP_synth_OSCP/delta_N_sf"/>
</dbReference>
<dbReference type="Gene3D" id="1.10.520.20">
    <property type="entry name" value="N-terminal domain of the delta subunit of the F1F0-ATP synthase"/>
    <property type="match status" value="1"/>
</dbReference>
<keyword evidence="3 7" id="KW-0375">Hydrogen ion transport</keyword>
<evidence type="ECO:0000313" key="9">
    <source>
        <dbReference type="Proteomes" id="UP000199045"/>
    </source>
</evidence>
<keyword evidence="6 7" id="KW-0066">ATP synthesis</keyword>
<dbReference type="Pfam" id="PF00213">
    <property type="entry name" value="OSCP"/>
    <property type="match status" value="1"/>
</dbReference>
<name>A0A1G7U1U4_CHIFI</name>
<accession>A0A1G7U1U4</accession>
<keyword evidence="7" id="KW-0139">CF(1)</keyword>
<dbReference type="STRING" id="104663.SAMN04488121_104172"/>
<evidence type="ECO:0000256" key="1">
    <source>
        <dbReference type="ARBA" id="ARBA00004370"/>
    </source>
</evidence>
<dbReference type="NCBIfam" id="TIGR01145">
    <property type="entry name" value="ATP_synt_delta"/>
    <property type="match status" value="1"/>
</dbReference>
<keyword evidence="2 7" id="KW-0813">Transport</keyword>
<protein>
    <recommendedName>
        <fullName evidence="7">ATP synthase subunit delta</fullName>
    </recommendedName>
    <alternativeName>
        <fullName evidence="7">ATP synthase F(1) sector subunit delta</fullName>
    </alternativeName>
    <alternativeName>
        <fullName evidence="7">F-type ATPase subunit delta</fullName>
        <shortName evidence="7">F-ATPase subunit delta</shortName>
    </alternativeName>
</protein>
<evidence type="ECO:0000256" key="2">
    <source>
        <dbReference type="ARBA" id="ARBA00022448"/>
    </source>
</evidence>
<dbReference type="PRINTS" id="PR00125">
    <property type="entry name" value="ATPASEDELTA"/>
</dbReference>
<dbReference type="HAMAP" id="MF_01416">
    <property type="entry name" value="ATP_synth_delta_bact"/>
    <property type="match status" value="1"/>
</dbReference>
<dbReference type="GO" id="GO:0005886">
    <property type="term" value="C:plasma membrane"/>
    <property type="evidence" value="ECO:0007669"/>
    <property type="project" value="UniProtKB-SubCell"/>
</dbReference>
<gene>
    <name evidence="7" type="primary">atpH</name>
    <name evidence="8" type="ORF">SAMN04488121_104172</name>
</gene>
<dbReference type="AlphaFoldDB" id="A0A1G7U1U4"/>
<organism evidence="8 9">
    <name type="scientific">Chitinophaga filiformis</name>
    <name type="common">Myxococcus filiformis</name>
    <name type="synonym">Flexibacter filiformis</name>
    <dbReference type="NCBI Taxonomy" id="104663"/>
    <lineage>
        <taxon>Bacteria</taxon>
        <taxon>Pseudomonadati</taxon>
        <taxon>Bacteroidota</taxon>
        <taxon>Chitinophagia</taxon>
        <taxon>Chitinophagales</taxon>
        <taxon>Chitinophagaceae</taxon>
        <taxon>Chitinophaga</taxon>
    </lineage>
</organism>
<comment type="function">
    <text evidence="7">F(1)F(0) ATP synthase produces ATP from ADP in the presence of a proton or sodium gradient. F-type ATPases consist of two structural domains, F(1) containing the extramembraneous catalytic core and F(0) containing the membrane proton channel, linked together by a central stalk and a peripheral stalk. During catalysis, ATP synthesis in the catalytic domain of F(1) is coupled via a rotary mechanism of the central stalk subunits to proton translocation.</text>
</comment>
<dbReference type="PANTHER" id="PTHR11910">
    <property type="entry name" value="ATP SYNTHASE DELTA CHAIN"/>
    <property type="match status" value="1"/>
</dbReference>
<reference evidence="9" key="1">
    <citation type="submission" date="2016-10" db="EMBL/GenBank/DDBJ databases">
        <authorList>
            <person name="Varghese N."/>
            <person name="Submissions S."/>
        </authorList>
    </citation>
    <scope>NUCLEOTIDE SEQUENCE [LARGE SCALE GENOMIC DNA]</scope>
    <source>
        <strain evidence="9">DSM 527</strain>
    </source>
</reference>
<evidence type="ECO:0000256" key="4">
    <source>
        <dbReference type="ARBA" id="ARBA00023065"/>
    </source>
</evidence>